<feature type="transmembrane region" description="Helical" evidence="6">
    <location>
        <begin position="122"/>
        <end position="144"/>
    </location>
</feature>
<feature type="transmembrane region" description="Helical" evidence="6">
    <location>
        <begin position="193"/>
        <end position="214"/>
    </location>
</feature>
<dbReference type="SUPFAM" id="SSF103473">
    <property type="entry name" value="MFS general substrate transporter"/>
    <property type="match status" value="1"/>
</dbReference>
<dbReference type="GO" id="GO:0016020">
    <property type="term" value="C:membrane"/>
    <property type="evidence" value="ECO:0007669"/>
    <property type="project" value="UniProtKB-SubCell"/>
</dbReference>
<dbReference type="Gene3D" id="1.20.1250.20">
    <property type="entry name" value="MFS general substrate transporter like domains"/>
    <property type="match status" value="1"/>
</dbReference>
<feature type="transmembrane region" description="Helical" evidence="6">
    <location>
        <begin position="64"/>
        <end position="84"/>
    </location>
</feature>
<feature type="transmembrane region" description="Helical" evidence="6">
    <location>
        <begin position="339"/>
        <end position="358"/>
    </location>
</feature>
<feature type="transmembrane region" description="Helical" evidence="6">
    <location>
        <begin position="409"/>
        <end position="428"/>
    </location>
</feature>
<evidence type="ECO:0000313" key="7">
    <source>
        <dbReference type="EMBL" id="CAK6954705.1"/>
    </source>
</evidence>
<dbReference type="GO" id="GO:0022857">
    <property type="term" value="F:transmembrane transporter activity"/>
    <property type="evidence" value="ECO:0007669"/>
    <property type="project" value="InterPro"/>
</dbReference>
<proteinExistence type="inferred from homology"/>
<reference evidence="7 8" key="1">
    <citation type="submission" date="2024-01" db="EMBL/GenBank/DDBJ databases">
        <authorList>
            <person name="Alioto T."/>
            <person name="Alioto T."/>
            <person name="Gomez Garrido J."/>
        </authorList>
    </citation>
    <scope>NUCLEOTIDE SEQUENCE [LARGE SCALE GENOMIC DNA]</scope>
</reference>
<sequence>MVMTGVCQTIFAVLRLIEPTVVLEELASALFDTALLLVVKDRSANGTDPHISREESQQKAITNFYLTFNLIIQLTPILPSMLLAWLGDRGWRKAPIVVPLCGYLLSRIMLLLVVLFRLPLEVMYGAATVFGLSGGYCAYWSGVMTLASLASTTADRSKVIMRVELLYGAAGLVGSLVSGHLFSLYSANVGHGTILLCVAIALLLLSLLHSSVLLKVKDVSKEPDEDGHILSPTNGNVATQAPAGKNMVNMVLLFAAAIMYTSAVGGAMEVLGSFVLKAPLNWNAKQVGYGNAAGAAVFFTSFVGVIVFRRCVSDAALIMIGMVSFASGIYFMTFVTATYMYYLARLLTLFALIPMPTIRSLLSQQVPASSYGITLTSLQLSLKFAGLVYLPVFTKIYQATLNRLPGCVFMLSSILSVLGMIPISIVGCRSPQRQHYQRIQGD</sequence>
<dbReference type="EMBL" id="CAWUFR010000018">
    <property type="protein sequence ID" value="CAK6954705.1"/>
    <property type="molecule type" value="Genomic_DNA"/>
</dbReference>
<keyword evidence="8" id="KW-1185">Reference proteome</keyword>
<feature type="transmembrane region" description="Helical" evidence="6">
    <location>
        <begin position="288"/>
        <end position="308"/>
    </location>
</feature>
<dbReference type="InterPro" id="IPR011701">
    <property type="entry name" value="MFS"/>
</dbReference>
<evidence type="ECO:0000256" key="4">
    <source>
        <dbReference type="ARBA" id="ARBA00023136"/>
    </source>
</evidence>
<keyword evidence="2 6" id="KW-0812">Transmembrane</keyword>
<feature type="transmembrane region" description="Helical" evidence="6">
    <location>
        <begin position="370"/>
        <end position="389"/>
    </location>
</feature>
<dbReference type="Pfam" id="PF07690">
    <property type="entry name" value="MFS_1"/>
    <property type="match status" value="1"/>
</dbReference>
<dbReference type="Proteomes" id="UP001314229">
    <property type="component" value="Unassembled WGS sequence"/>
</dbReference>
<evidence type="ECO:0000313" key="8">
    <source>
        <dbReference type="Proteomes" id="UP001314229"/>
    </source>
</evidence>
<dbReference type="PANTHER" id="PTHR23507">
    <property type="entry name" value="ZGC:174356"/>
    <property type="match status" value="1"/>
</dbReference>
<feature type="transmembrane region" description="Helical" evidence="6">
    <location>
        <begin position="165"/>
        <end position="187"/>
    </location>
</feature>
<evidence type="ECO:0000256" key="5">
    <source>
        <dbReference type="ARBA" id="ARBA00038227"/>
    </source>
</evidence>
<comment type="caution">
    <text evidence="7">The sequence shown here is derived from an EMBL/GenBank/DDBJ whole genome shotgun (WGS) entry which is preliminary data.</text>
</comment>
<keyword evidence="3 6" id="KW-1133">Transmembrane helix</keyword>
<evidence type="ECO:0000256" key="6">
    <source>
        <dbReference type="SAM" id="Phobius"/>
    </source>
</evidence>
<name>A0AAV1N5D6_SCOSC</name>
<accession>A0AAV1N5D6</accession>
<feature type="transmembrane region" description="Helical" evidence="6">
    <location>
        <begin position="96"/>
        <end position="116"/>
    </location>
</feature>
<evidence type="ECO:0000256" key="2">
    <source>
        <dbReference type="ARBA" id="ARBA00022692"/>
    </source>
</evidence>
<evidence type="ECO:0000256" key="1">
    <source>
        <dbReference type="ARBA" id="ARBA00004141"/>
    </source>
</evidence>
<feature type="transmembrane region" description="Helical" evidence="6">
    <location>
        <begin position="315"/>
        <end position="333"/>
    </location>
</feature>
<organism evidence="7 8">
    <name type="scientific">Scomber scombrus</name>
    <name type="common">Atlantic mackerel</name>
    <name type="synonym">Scomber vernalis</name>
    <dbReference type="NCBI Taxonomy" id="13677"/>
    <lineage>
        <taxon>Eukaryota</taxon>
        <taxon>Metazoa</taxon>
        <taxon>Chordata</taxon>
        <taxon>Craniata</taxon>
        <taxon>Vertebrata</taxon>
        <taxon>Euteleostomi</taxon>
        <taxon>Actinopterygii</taxon>
        <taxon>Neopterygii</taxon>
        <taxon>Teleostei</taxon>
        <taxon>Neoteleostei</taxon>
        <taxon>Acanthomorphata</taxon>
        <taxon>Pelagiaria</taxon>
        <taxon>Scombriformes</taxon>
        <taxon>Scombridae</taxon>
        <taxon>Scomber</taxon>
    </lineage>
</organism>
<dbReference type="AlphaFoldDB" id="A0AAV1N5D6"/>
<comment type="similarity">
    <text evidence="5">Belongs to the major facilitator superfamily. SLC46A family.</text>
</comment>
<gene>
    <name evidence="7" type="ORF">FSCOSCO3_A031970</name>
</gene>
<keyword evidence="4 6" id="KW-0472">Membrane</keyword>
<feature type="transmembrane region" description="Helical" evidence="6">
    <location>
        <begin position="251"/>
        <end position="276"/>
    </location>
</feature>
<dbReference type="PANTHER" id="PTHR23507:SF3">
    <property type="entry name" value="THYMIC STROMAL COTRANSPORTER HOMOLOG"/>
    <property type="match status" value="1"/>
</dbReference>
<evidence type="ECO:0000256" key="3">
    <source>
        <dbReference type="ARBA" id="ARBA00022989"/>
    </source>
</evidence>
<protein>
    <submittedName>
        <fullName evidence="7">Thymic stromal cotransporter homolog</fullName>
    </submittedName>
</protein>
<dbReference type="InterPro" id="IPR036259">
    <property type="entry name" value="MFS_trans_sf"/>
</dbReference>
<comment type="subcellular location">
    <subcellularLocation>
        <location evidence="1">Membrane</location>
        <topology evidence="1">Multi-pass membrane protein</topology>
    </subcellularLocation>
</comment>